<evidence type="ECO:0000313" key="2">
    <source>
        <dbReference type="Proteomes" id="UP000239757"/>
    </source>
</evidence>
<protein>
    <submittedName>
        <fullName evidence="1">Uncharacterized protein</fullName>
    </submittedName>
</protein>
<evidence type="ECO:0000313" key="1">
    <source>
        <dbReference type="EMBL" id="PPR85121.1"/>
    </source>
</evidence>
<dbReference type="PANTHER" id="PTHR43725:SF15">
    <property type="entry name" value="BIFUNCTIONAL UDP-GLUCOSE 4-EPIMERASE AND UDP-XYLOSE 4-EPIMERASE 1"/>
    <property type="match status" value="1"/>
</dbReference>
<dbReference type="PANTHER" id="PTHR43725">
    <property type="entry name" value="UDP-GLUCOSE 4-EPIMERASE"/>
    <property type="match status" value="1"/>
</dbReference>
<dbReference type="OrthoDB" id="10360425at2759"/>
<accession>A0A2P5W226</accession>
<sequence length="127" mass="13648">MAMALLSSNPLHCLLSSPVSSCTTFLPIAVLPSCITYNLGTGSGTSVLEMVAAFEKASGKLKILQKIPIKLCPRSPGDATAVYASTKKAQKRTWLESKIRYSRDVQRSMEVGKQQSMGIPVKALGFN</sequence>
<dbReference type="Proteomes" id="UP000239757">
    <property type="component" value="Unassembled WGS sequence"/>
</dbReference>
<dbReference type="EMBL" id="KZ669541">
    <property type="protein sequence ID" value="PPR85121.1"/>
    <property type="molecule type" value="Genomic_DNA"/>
</dbReference>
<proteinExistence type="predicted"/>
<gene>
    <name evidence="1" type="ORF">GOBAR_AA35568</name>
</gene>
<reference evidence="1 2" key="1">
    <citation type="submission" date="2015-01" db="EMBL/GenBank/DDBJ databases">
        <title>Genome of allotetraploid Gossypium barbadense reveals genomic plasticity and fiber elongation in cotton evolution.</title>
        <authorList>
            <person name="Chen X."/>
            <person name="Liu X."/>
            <person name="Zhao B."/>
            <person name="Zheng H."/>
            <person name="Hu Y."/>
            <person name="Lu G."/>
            <person name="Yang C."/>
            <person name="Chen J."/>
            <person name="Shan C."/>
            <person name="Zhang L."/>
            <person name="Zhou Y."/>
            <person name="Wang L."/>
            <person name="Guo W."/>
            <person name="Bai Y."/>
            <person name="Ruan J."/>
            <person name="Shangguan X."/>
            <person name="Mao Y."/>
            <person name="Jiang J."/>
            <person name="Zhu Y."/>
            <person name="Lei J."/>
            <person name="Kang H."/>
            <person name="Chen S."/>
            <person name="He X."/>
            <person name="Wang R."/>
            <person name="Wang Y."/>
            <person name="Chen J."/>
            <person name="Wang L."/>
            <person name="Yu S."/>
            <person name="Wang B."/>
            <person name="Wei J."/>
            <person name="Song S."/>
            <person name="Lu X."/>
            <person name="Gao Z."/>
            <person name="Gu W."/>
            <person name="Deng X."/>
            <person name="Ma D."/>
            <person name="Wang S."/>
            <person name="Liang W."/>
            <person name="Fang L."/>
            <person name="Cai C."/>
            <person name="Zhu X."/>
            <person name="Zhou B."/>
            <person name="Zhang Y."/>
            <person name="Chen Z."/>
            <person name="Xu S."/>
            <person name="Zhu R."/>
            <person name="Wang S."/>
            <person name="Zhang T."/>
            <person name="Zhao G."/>
        </authorList>
    </citation>
    <scope>NUCLEOTIDE SEQUENCE [LARGE SCALE GENOMIC DNA]</scope>
    <source>
        <strain evidence="2">cv. Xinhai21</strain>
        <tissue evidence="1">Leaf</tissue>
    </source>
</reference>
<dbReference type="InterPro" id="IPR036291">
    <property type="entry name" value="NAD(P)-bd_dom_sf"/>
</dbReference>
<dbReference type="GO" id="GO:0005996">
    <property type="term" value="P:monosaccharide metabolic process"/>
    <property type="evidence" value="ECO:0007669"/>
    <property type="project" value="TreeGrafter"/>
</dbReference>
<organism evidence="1 2">
    <name type="scientific">Gossypium barbadense</name>
    <name type="common">Sea Island cotton</name>
    <name type="synonym">Hibiscus barbadensis</name>
    <dbReference type="NCBI Taxonomy" id="3634"/>
    <lineage>
        <taxon>Eukaryota</taxon>
        <taxon>Viridiplantae</taxon>
        <taxon>Streptophyta</taxon>
        <taxon>Embryophyta</taxon>
        <taxon>Tracheophyta</taxon>
        <taxon>Spermatophyta</taxon>
        <taxon>Magnoliopsida</taxon>
        <taxon>eudicotyledons</taxon>
        <taxon>Gunneridae</taxon>
        <taxon>Pentapetalae</taxon>
        <taxon>rosids</taxon>
        <taxon>malvids</taxon>
        <taxon>Malvales</taxon>
        <taxon>Malvaceae</taxon>
        <taxon>Malvoideae</taxon>
        <taxon>Gossypium</taxon>
    </lineage>
</organism>
<dbReference type="GO" id="GO:0005829">
    <property type="term" value="C:cytosol"/>
    <property type="evidence" value="ECO:0007669"/>
    <property type="project" value="TreeGrafter"/>
</dbReference>
<dbReference type="AlphaFoldDB" id="A0A2P5W226"/>
<dbReference type="Gene3D" id="3.90.25.10">
    <property type="entry name" value="UDP-galactose 4-epimerase, domain 1"/>
    <property type="match status" value="1"/>
</dbReference>
<dbReference type="GO" id="GO:0003978">
    <property type="term" value="F:UDP-glucose 4-epimerase activity"/>
    <property type="evidence" value="ECO:0007669"/>
    <property type="project" value="TreeGrafter"/>
</dbReference>
<dbReference type="SUPFAM" id="SSF51735">
    <property type="entry name" value="NAD(P)-binding Rossmann-fold domains"/>
    <property type="match status" value="1"/>
</dbReference>
<name>A0A2P5W226_GOSBA</name>